<dbReference type="GeneID" id="129928107"/>
<dbReference type="RefSeq" id="XP_055896692.1">
    <property type="nucleotide sequence ID" value="XM_056040717.1"/>
</dbReference>
<evidence type="ECO:0000313" key="3">
    <source>
        <dbReference type="RefSeq" id="XP_055896692.1"/>
    </source>
</evidence>
<dbReference type="SUPFAM" id="SSF50494">
    <property type="entry name" value="Trypsin-like serine proteases"/>
    <property type="match status" value="1"/>
</dbReference>
<dbReference type="Proteomes" id="UP001165740">
    <property type="component" value="Chromosome 9"/>
</dbReference>
<organism evidence="1 2">
    <name type="scientific">Biomphalaria glabrata</name>
    <name type="common">Bloodfluke planorb</name>
    <name type="synonym">Freshwater snail</name>
    <dbReference type="NCBI Taxonomy" id="6526"/>
    <lineage>
        <taxon>Eukaryota</taxon>
        <taxon>Metazoa</taxon>
        <taxon>Spiralia</taxon>
        <taxon>Lophotrochozoa</taxon>
        <taxon>Mollusca</taxon>
        <taxon>Gastropoda</taxon>
        <taxon>Heterobranchia</taxon>
        <taxon>Euthyneura</taxon>
        <taxon>Panpulmonata</taxon>
        <taxon>Hygrophila</taxon>
        <taxon>Lymnaeoidea</taxon>
        <taxon>Planorbidae</taxon>
        <taxon>Biomphalaria</taxon>
    </lineage>
</organism>
<dbReference type="InterPro" id="IPR043504">
    <property type="entry name" value="Peptidase_S1_PA_chymotrypsin"/>
</dbReference>
<dbReference type="AlphaFoldDB" id="A0A9W3BB81"/>
<name>A0A9W3BB81_BIOGL</name>
<dbReference type="OrthoDB" id="10038545at2759"/>
<proteinExistence type="predicted"/>
<sequence>MYRIKNSLLCVGCSDNESDFVKGTHETLVLDNGEADLHKHITVCRKNPGHRDFIPLDNFSLELLPKAHQCHELFKLISAVASLTVRVDVRMVSPNRPQFWPYSEVTYPFYDMRGKSNLRFGSAKVRSVTKVVRAYNGESNLRCPCQRCQGSESPSDVWWEIEVISASHVVFDDIEASYTSLRLFYDNQHSQYLTLNKVNMDSSSLPNDWCRLVSVTCDSGLVKQLTASLELYFEQWKKVHEKYQRSRDKDKLTFVVSHPHGCPKQISIGKWTGKYKESMKKYLNKFTYNASTCPGSSGAPVHCVGYTGWWFCQQVHSGTLNTGLNYCGYGLVV</sequence>
<dbReference type="RefSeq" id="XP_055896691.1">
    <property type="nucleotide sequence ID" value="XM_056040716.1"/>
</dbReference>
<reference evidence="2 3" key="1">
    <citation type="submission" date="2025-04" db="UniProtKB">
        <authorList>
            <consortium name="RefSeq"/>
        </authorList>
    </citation>
    <scope>IDENTIFICATION</scope>
</reference>
<keyword evidence="1" id="KW-1185">Reference proteome</keyword>
<protein>
    <submittedName>
        <fullName evidence="2 3">Uncharacterized protein LOC129928107</fullName>
    </submittedName>
</protein>
<evidence type="ECO:0000313" key="2">
    <source>
        <dbReference type="RefSeq" id="XP_055896691.1"/>
    </source>
</evidence>
<dbReference type="Gene3D" id="2.40.10.10">
    <property type="entry name" value="Trypsin-like serine proteases"/>
    <property type="match status" value="2"/>
</dbReference>
<evidence type="ECO:0000313" key="1">
    <source>
        <dbReference type="Proteomes" id="UP001165740"/>
    </source>
</evidence>
<accession>A0A9W3BB81</accession>
<dbReference type="InterPro" id="IPR009003">
    <property type="entry name" value="Peptidase_S1_PA"/>
</dbReference>
<gene>
    <name evidence="2 3" type="primary">LOC129928107</name>
</gene>